<comment type="catalytic activity">
    <reaction evidence="7">
        <text>L-cysteinyl-[protein] + hexadecanoyl-CoA = S-hexadecanoyl-L-cysteinyl-[protein] + CoA</text>
        <dbReference type="Rhea" id="RHEA:36683"/>
        <dbReference type="Rhea" id="RHEA-COMP:10131"/>
        <dbReference type="Rhea" id="RHEA-COMP:11032"/>
        <dbReference type="ChEBI" id="CHEBI:29950"/>
        <dbReference type="ChEBI" id="CHEBI:57287"/>
        <dbReference type="ChEBI" id="CHEBI:57379"/>
        <dbReference type="ChEBI" id="CHEBI:74151"/>
        <dbReference type="EC" id="2.3.1.225"/>
    </reaction>
</comment>
<dbReference type="InterPro" id="IPR039859">
    <property type="entry name" value="PFA4/ZDH16/20/ERF2-like"/>
</dbReference>
<feature type="transmembrane region" description="Helical" evidence="7">
    <location>
        <begin position="12"/>
        <end position="30"/>
    </location>
</feature>
<dbReference type="EMBL" id="JAPMOS010000011">
    <property type="protein sequence ID" value="KAJ4460805.1"/>
    <property type="molecule type" value="Genomic_DNA"/>
</dbReference>
<comment type="caution">
    <text evidence="10">The sequence shown here is derived from an EMBL/GenBank/DDBJ whole genome shotgun (WGS) entry which is preliminary data.</text>
</comment>
<feature type="domain" description="Palmitoyltransferase DHHC" evidence="9">
    <location>
        <begin position="84"/>
        <end position="226"/>
    </location>
</feature>
<reference evidence="10" key="1">
    <citation type="journal article" date="2022" name="bioRxiv">
        <title>Genomics of Preaxostyla Flagellates Illuminates Evolutionary Transitions and the Path Towards Mitochondrial Loss.</title>
        <authorList>
            <person name="Novak L.V.F."/>
            <person name="Treitli S.C."/>
            <person name="Pyrih J."/>
            <person name="Halakuc P."/>
            <person name="Pipaliya S.V."/>
            <person name="Vacek V."/>
            <person name="Brzon O."/>
            <person name="Soukal P."/>
            <person name="Eme L."/>
            <person name="Dacks J.B."/>
            <person name="Karnkowska A."/>
            <person name="Elias M."/>
            <person name="Hampl V."/>
        </authorList>
    </citation>
    <scope>NUCLEOTIDE SEQUENCE</scope>
    <source>
        <strain evidence="10">RCP-MX</strain>
    </source>
</reference>
<feature type="transmembrane region" description="Helical" evidence="7">
    <location>
        <begin position="184"/>
        <end position="210"/>
    </location>
</feature>
<feature type="transmembrane region" description="Helical" evidence="7">
    <location>
        <begin position="130"/>
        <end position="154"/>
    </location>
</feature>
<keyword evidence="11" id="KW-1185">Reference proteome</keyword>
<dbReference type="Proteomes" id="UP001141327">
    <property type="component" value="Unassembled WGS sequence"/>
</dbReference>
<gene>
    <name evidence="10" type="ORF">PAPYR_3061</name>
</gene>
<keyword evidence="5 7" id="KW-0472">Membrane</keyword>
<proteinExistence type="inferred from homology"/>
<evidence type="ECO:0000256" key="8">
    <source>
        <dbReference type="SAM" id="MobiDB-lite"/>
    </source>
</evidence>
<evidence type="ECO:0000256" key="5">
    <source>
        <dbReference type="ARBA" id="ARBA00023136"/>
    </source>
</evidence>
<keyword evidence="4 7" id="KW-1133">Transmembrane helix</keyword>
<sequence length="342" mass="38029">MFRFRCPTALQILVYVFLISNYLTVTLCGPSLTWSFWSVCHFICFHLLMLMILVTYTQSCFIAPGSPPPHWQPPPELLPEHTVPRYCNKCQSFKPPRAHHCSQCGRCVLRMDHHCPWVGTCVGAGNHKSFLLFLFYTLVGSVYSFIFNLVWGILCLYRTSLLAQAVPPGASRAAVTLPFEHPTVLGGIAIGLGCAYTFIFAMATGSLLVWQLEVAATNVTTIESYMQDRYLDPDQKRQGRWKHVYDLGRMANLRSFLGPRVAQWLLPVNHPVDGLTGWRYAPLLDAAAEVTDDEYEELEEAPPDPEPLPGEGHGGGGGERAAPRAHHGPRAPVAPRPPTCCP</sequence>
<name>A0ABQ8UTD1_9EUKA</name>
<evidence type="ECO:0000259" key="9">
    <source>
        <dbReference type="Pfam" id="PF01529"/>
    </source>
</evidence>
<feature type="compositionally biased region" description="Acidic residues" evidence="8">
    <location>
        <begin position="292"/>
        <end position="303"/>
    </location>
</feature>
<dbReference type="EC" id="2.3.1.225" evidence="7"/>
<keyword evidence="2 7" id="KW-0808">Transferase</keyword>
<evidence type="ECO:0000256" key="7">
    <source>
        <dbReference type="RuleBase" id="RU079119"/>
    </source>
</evidence>
<feature type="region of interest" description="Disordered" evidence="8">
    <location>
        <begin position="292"/>
        <end position="342"/>
    </location>
</feature>
<evidence type="ECO:0000313" key="10">
    <source>
        <dbReference type="EMBL" id="KAJ4460805.1"/>
    </source>
</evidence>
<accession>A0ABQ8UTD1</accession>
<evidence type="ECO:0000256" key="1">
    <source>
        <dbReference type="ARBA" id="ARBA00004141"/>
    </source>
</evidence>
<evidence type="ECO:0000256" key="3">
    <source>
        <dbReference type="ARBA" id="ARBA00022692"/>
    </source>
</evidence>
<keyword evidence="6 7" id="KW-0012">Acyltransferase</keyword>
<comment type="subcellular location">
    <subcellularLocation>
        <location evidence="1">Membrane</location>
        <topology evidence="1">Multi-pass membrane protein</topology>
    </subcellularLocation>
</comment>
<evidence type="ECO:0000256" key="6">
    <source>
        <dbReference type="ARBA" id="ARBA00023315"/>
    </source>
</evidence>
<protein>
    <recommendedName>
        <fullName evidence="7">Palmitoyltransferase</fullName>
        <ecNumber evidence="7">2.3.1.225</ecNumber>
    </recommendedName>
</protein>
<evidence type="ECO:0000256" key="4">
    <source>
        <dbReference type="ARBA" id="ARBA00022989"/>
    </source>
</evidence>
<dbReference type="PANTHER" id="PTHR12246">
    <property type="entry name" value="PALMITOYLTRANSFERASE ZDHHC16"/>
    <property type="match status" value="1"/>
</dbReference>
<dbReference type="Pfam" id="PF01529">
    <property type="entry name" value="DHHC"/>
    <property type="match status" value="1"/>
</dbReference>
<organism evidence="10 11">
    <name type="scientific">Paratrimastix pyriformis</name>
    <dbReference type="NCBI Taxonomy" id="342808"/>
    <lineage>
        <taxon>Eukaryota</taxon>
        <taxon>Metamonada</taxon>
        <taxon>Preaxostyla</taxon>
        <taxon>Paratrimastigidae</taxon>
        <taxon>Paratrimastix</taxon>
    </lineage>
</organism>
<dbReference type="InterPro" id="IPR001594">
    <property type="entry name" value="Palmitoyltrfase_DHHC"/>
</dbReference>
<evidence type="ECO:0000313" key="11">
    <source>
        <dbReference type="Proteomes" id="UP001141327"/>
    </source>
</evidence>
<dbReference type="PROSITE" id="PS50216">
    <property type="entry name" value="DHHC"/>
    <property type="match status" value="1"/>
</dbReference>
<comment type="domain">
    <text evidence="7">The DHHC domain is required for palmitoyltransferase activity.</text>
</comment>
<keyword evidence="3 7" id="KW-0812">Transmembrane</keyword>
<feature type="compositionally biased region" description="Pro residues" evidence="8">
    <location>
        <begin position="332"/>
        <end position="342"/>
    </location>
</feature>
<evidence type="ECO:0000256" key="2">
    <source>
        <dbReference type="ARBA" id="ARBA00022679"/>
    </source>
</evidence>
<comment type="similarity">
    <text evidence="7">Belongs to the DHHC palmitoyltransferase family.</text>
</comment>
<feature type="transmembrane region" description="Helical" evidence="7">
    <location>
        <begin position="36"/>
        <end position="56"/>
    </location>
</feature>